<comment type="caution">
    <text evidence="1">The sequence shown here is derived from an EMBL/GenBank/DDBJ whole genome shotgun (WGS) entry which is preliminary data.</text>
</comment>
<accession>A0A833LWW5</accession>
<reference evidence="1 2" key="1">
    <citation type="submission" date="2019-10" db="EMBL/GenBank/DDBJ databases">
        <title>Extracellular Electron Transfer in a Candidatus Methanoperedens spp. Enrichment Culture.</title>
        <authorList>
            <person name="Berger S."/>
            <person name="Rangel Shaw D."/>
            <person name="Berben T."/>
            <person name="In 'T Zandt M."/>
            <person name="Frank J."/>
            <person name="Reimann J."/>
            <person name="Jetten M.S.M."/>
            <person name="Welte C.U."/>
        </authorList>
    </citation>
    <scope>NUCLEOTIDE SEQUENCE [LARGE SCALE GENOMIC DNA]</scope>
    <source>
        <strain evidence="1">SB12</strain>
    </source>
</reference>
<dbReference type="EMBL" id="WBUI01000013">
    <property type="protein sequence ID" value="KAB2931640.1"/>
    <property type="molecule type" value="Genomic_DNA"/>
</dbReference>
<organism evidence="1 2">
    <name type="scientific">Leptonema illini</name>
    <dbReference type="NCBI Taxonomy" id="183"/>
    <lineage>
        <taxon>Bacteria</taxon>
        <taxon>Pseudomonadati</taxon>
        <taxon>Spirochaetota</taxon>
        <taxon>Spirochaetia</taxon>
        <taxon>Leptospirales</taxon>
        <taxon>Leptospiraceae</taxon>
        <taxon>Leptonema</taxon>
    </lineage>
</organism>
<protein>
    <submittedName>
        <fullName evidence="1">Uncharacterized protein</fullName>
    </submittedName>
</protein>
<gene>
    <name evidence="1" type="ORF">F9K24_12970</name>
</gene>
<dbReference type="AlphaFoldDB" id="A0A833LWW5"/>
<dbReference type="Proteomes" id="UP000460298">
    <property type="component" value="Unassembled WGS sequence"/>
</dbReference>
<name>A0A833LWW5_9LEPT</name>
<proteinExistence type="predicted"/>
<sequence>MAIKLQSGFEILRFSDLKYDRMTVEIQFNGEQIAQINIDKGLGYEDIELFTEFLNKGFTPIFSLSDFLEALEKARVLLREQIQ</sequence>
<evidence type="ECO:0000313" key="2">
    <source>
        <dbReference type="Proteomes" id="UP000460298"/>
    </source>
</evidence>
<evidence type="ECO:0000313" key="1">
    <source>
        <dbReference type="EMBL" id="KAB2931640.1"/>
    </source>
</evidence>